<evidence type="ECO:0000256" key="3">
    <source>
        <dbReference type="SAM" id="MobiDB-lite"/>
    </source>
</evidence>
<keyword evidence="2 4" id="KW-0472">Membrane</keyword>
<gene>
    <name evidence="5" type="ORF">SAMN04490239_0820</name>
</gene>
<keyword evidence="4" id="KW-0812">Transmembrane</keyword>
<evidence type="ECO:0000256" key="1">
    <source>
        <dbReference type="ARBA" id="ARBA00004370"/>
    </source>
</evidence>
<dbReference type="AlphaFoldDB" id="A0A1H4IJH9"/>
<accession>A0A1H4IJH9</accession>
<dbReference type="GO" id="GO:0016020">
    <property type="term" value="C:membrane"/>
    <property type="evidence" value="ECO:0007669"/>
    <property type="project" value="UniProtKB-SubCell"/>
</dbReference>
<feature type="region of interest" description="Disordered" evidence="3">
    <location>
        <begin position="206"/>
        <end position="237"/>
    </location>
</feature>
<evidence type="ECO:0000256" key="4">
    <source>
        <dbReference type="SAM" id="Phobius"/>
    </source>
</evidence>
<feature type="compositionally biased region" description="Low complexity" evidence="3">
    <location>
        <begin position="208"/>
        <end position="217"/>
    </location>
</feature>
<protein>
    <recommendedName>
        <fullName evidence="7">Mce-associated membrane protein</fullName>
    </recommendedName>
</protein>
<comment type="subcellular location">
    <subcellularLocation>
        <location evidence="1">Membrane</location>
    </subcellularLocation>
</comment>
<keyword evidence="4" id="KW-1133">Transmembrane helix</keyword>
<evidence type="ECO:0000256" key="2">
    <source>
        <dbReference type="ARBA" id="ARBA00023136"/>
    </source>
</evidence>
<sequence>MTKTSTNTPRSRIDVDTTTLRAHAIEARAAAAAALAAAERAAKAAEPRPPDDSPAPVADEQPQRAAGRGGALRGRRKAAMYRAAVMLLAVTSLAGSAAGVKAWWDHRAVEQRDSADQAVVHYAEDAVVQLISTSKEDPDAYVQRILDNAAGQWHDDFDARKQTVLDTMKAAGNVTVGHAVESGIERRNDDGSTTVLVAVSADGNVPLAGPGAADPATGGAGEQAPPPGGDPGMTATIEPQEYQLRVDVVDVDGQLKLSKVGFVQ</sequence>
<reference evidence="6" key="1">
    <citation type="submission" date="2016-10" db="EMBL/GenBank/DDBJ databases">
        <authorList>
            <person name="Varghese N."/>
            <person name="Submissions S."/>
        </authorList>
    </citation>
    <scope>NUCLEOTIDE SEQUENCE [LARGE SCALE GENOMIC DNA]</scope>
    <source>
        <strain evidence="6">DSM 44498</strain>
    </source>
</reference>
<evidence type="ECO:0000313" key="6">
    <source>
        <dbReference type="Proteomes" id="UP000183561"/>
    </source>
</evidence>
<dbReference type="PANTHER" id="PTHR37042">
    <property type="entry name" value="OUTER MEMBRANE PROTEIN RV1973"/>
    <property type="match status" value="1"/>
</dbReference>
<feature type="transmembrane region" description="Helical" evidence="4">
    <location>
        <begin position="83"/>
        <end position="104"/>
    </location>
</feature>
<dbReference type="PANTHER" id="PTHR37042:SF4">
    <property type="entry name" value="OUTER MEMBRANE PROTEIN RV1973"/>
    <property type="match status" value="1"/>
</dbReference>
<dbReference type="OrthoDB" id="4467494at2"/>
<dbReference type="RefSeq" id="WP_072949386.1">
    <property type="nucleotide sequence ID" value="NZ_FNSV01000004.1"/>
</dbReference>
<feature type="region of interest" description="Disordered" evidence="3">
    <location>
        <begin position="36"/>
        <end position="72"/>
    </location>
</feature>
<evidence type="ECO:0008006" key="7">
    <source>
        <dbReference type="Google" id="ProtNLM"/>
    </source>
</evidence>
<organism evidence="5 6">
    <name type="scientific">Rhodococcus koreensis</name>
    <dbReference type="NCBI Taxonomy" id="99653"/>
    <lineage>
        <taxon>Bacteria</taxon>
        <taxon>Bacillati</taxon>
        <taxon>Actinomycetota</taxon>
        <taxon>Actinomycetes</taxon>
        <taxon>Mycobacteriales</taxon>
        <taxon>Nocardiaceae</taxon>
        <taxon>Rhodococcus</taxon>
    </lineage>
</organism>
<dbReference type="EMBL" id="FNSV01000004">
    <property type="protein sequence ID" value="SEB33816.1"/>
    <property type="molecule type" value="Genomic_DNA"/>
</dbReference>
<keyword evidence="6" id="KW-1185">Reference proteome</keyword>
<dbReference type="Proteomes" id="UP000183561">
    <property type="component" value="Unassembled WGS sequence"/>
</dbReference>
<name>A0A1H4IJH9_9NOCA</name>
<evidence type="ECO:0000313" key="5">
    <source>
        <dbReference type="EMBL" id="SEB33816.1"/>
    </source>
</evidence>
<proteinExistence type="predicted"/>
<feature type="compositionally biased region" description="Basic and acidic residues" evidence="3">
    <location>
        <begin position="40"/>
        <end position="51"/>
    </location>
</feature>